<dbReference type="EMBL" id="JAPFCC010000001">
    <property type="protein sequence ID" value="MCW7553005.1"/>
    <property type="molecule type" value="Genomic_DNA"/>
</dbReference>
<keyword evidence="2" id="KW-1185">Reference proteome</keyword>
<organism evidence="1 2">
    <name type="scientific">Endozoicomonas gorgoniicola</name>
    <dbReference type="NCBI Taxonomy" id="1234144"/>
    <lineage>
        <taxon>Bacteria</taxon>
        <taxon>Pseudomonadati</taxon>
        <taxon>Pseudomonadota</taxon>
        <taxon>Gammaproteobacteria</taxon>
        <taxon>Oceanospirillales</taxon>
        <taxon>Endozoicomonadaceae</taxon>
        <taxon>Endozoicomonas</taxon>
    </lineage>
</organism>
<evidence type="ECO:0000313" key="1">
    <source>
        <dbReference type="EMBL" id="MCW7553005.1"/>
    </source>
</evidence>
<name>A0ABT3MUE2_9GAMM</name>
<reference evidence="1 2" key="1">
    <citation type="submission" date="2022-10" db="EMBL/GenBank/DDBJ databases">
        <title>High-quality genome sequences of two octocoral-associated bacteria, Endozoicomonas euniceicola EF212 and Endozoicomonas gorgoniicola PS125.</title>
        <authorList>
            <person name="Chiou Y.-J."/>
            <person name="Chen Y.-H."/>
        </authorList>
    </citation>
    <scope>NUCLEOTIDE SEQUENCE [LARGE SCALE GENOMIC DNA]</scope>
    <source>
        <strain evidence="1 2">PS125</strain>
    </source>
</reference>
<comment type="caution">
    <text evidence="1">The sequence shown here is derived from an EMBL/GenBank/DDBJ whole genome shotgun (WGS) entry which is preliminary data.</text>
</comment>
<sequence>MTLKSDGQRQLSYDSEKRLLKVVLPIRFSRRGGRTHILTPDGQPLVRPSKAAPPSPLRELLVRSHQWHEWLDKGKFRTVKEIAEKEGIKNKNYPYFIMSLYSLAPGIQEIILTGEGVDRLRSIKDIRQVELPDEWELQEAALFHPSEE</sequence>
<gene>
    <name evidence="1" type="ORF">NX722_10200</name>
</gene>
<proteinExistence type="predicted"/>
<protein>
    <submittedName>
        <fullName evidence="1">Uncharacterized protein</fullName>
    </submittedName>
</protein>
<accession>A0ABT3MUE2</accession>
<dbReference type="Proteomes" id="UP001209854">
    <property type="component" value="Unassembled WGS sequence"/>
</dbReference>
<dbReference type="RefSeq" id="WP_262567882.1">
    <property type="nucleotide sequence ID" value="NZ_JAPFCC010000001.1"/>
</dbReference>
<evidence type="ECO:0000313" key="2">
    <source>
        <dbReference type="Proteomes" id="UP001209854"/>
    </source>
</evidence>